<proteinExistence type="predicted"/>
<accession>A0A3B1BN96</accession>
<name>A0A3B1BN96_9ZZZZ</name>
<gene>
    <name evidence="1" type="ORF">MNBD_GAMMA26-849</name>
</gene>
<dbReference type="AlphaFoldDB" id="A0A3B1BN96"/>
<evidence type="ECO:0000313" key="1">
    <source>
        <dbReference type="EMBL" id="VAX07755.1"/>
    </source>
</evidence>
<reference evidence="1" key="1">
    <citation type="submission" date="2018-06" db="EMBL/GenBank/DDBJ databases">
        <authorList>
            <person name="Zhirakovskaya E."/>
        </authorList>
    </citation>
    <scope>NUCLEOTIDE SEQUENCE</scope>
</reference>
<dbReference type="EMBL" id="UOFX01000029">
    <property type="protein sequence ID" value="VAX07755.1"/>
    <property type="molecule type" value="Genomic_DNA"/>
</dbReference>
<protein>
    <submittedName>
        <fullName evidence="1">Uncharacterized protein</fullName>
    </submittedName>
</protein>
<sequence length="93" mass="10570">MNIDEAKKLLLTELKEFRQLDYSSLKQRIGSEPYAKDYALDNGNWYQFEIEVSWSGDSKEAISVTGEVDDGGWMSLAPLTESFVLTPNGEFVR</sequence>
<organism evidence="1">
    <name type="scientific">hydrothermal vent metagenome</name>
    <dbReference type="NCBI Taxonomy" id="652676"/>
    <lineage>
        <taxon>unclassified sequences</taxon>
        <taxon>metagenomes</taxon>
        <taxon>ecological metagenomes</taxon>
    </lineage>
</organism>